<dbReference type="InterPro" id="IPR001917">
    <property type="entry name" value="Aminotrans_II_pyridoxalP_BS"/>
</dbReference>
<evidence type="ECO:0000256" key="4">
    <source>
        <dbReference type="ARBA" id="ARBA00022679"/>
    </source>
</evidence>
<keyword evidence="9" id="KW-1185">Reference proteome</keyword>
<name>H6L413_SAPGL</name>
<gene>
    <name evidence="8" type="primary">bioF</name>
    <name evidence="8" type="ordered locus">SGRA_1160</name>
</gene>
<dbReference type="InterPro" id="IPR004839">
    <property type="entry name" value="Aminotransferase_I/II_large"/>
</dbReference>
<evidence type="ECO:0000256" key="3">
    <source>
        <dbReference type="ARBA" id="ARBA00010008"/>
    </source>
</evidence>
<dbReference type="GO" id="GO:0030170">
    <property type="term" value="F:pyridoxal phosphate binding"/>
    <property type="evidence" value="ECO:0007669"/>
    <property type="project" value="InterPro"/>
</dbReference>
<evidence type="ECO:0000313" key="9">
    <source>
        <dbReference type="Proteomes" id="UP000007519"/>
    </source>
</evidence>
<dbReference type="RefSeq" id="WP_015691543.1">
    <property type="nucleotide sequence ID" value="NC_016940.1"/>
</dbReference>
<dbReference type="PANTHER" id="PTHR13693:SF77">
    <property type="entry name" value="8-AMINO-7-OXONONANOATE SYNTHASE"/>
    <property type="match status" value="1"/>
</dbReference>
<dbReference type="EC" id="2.3.1.47" evidence="8"/>
<dbReference type="Pfam" id="PF00155">
    <property type="entry name" value="Aminotran_1_2"/>
    <property type="match status" value="1"/>
</dbReference>
<evidence type="ECO:0000256" key="6">
    <source>
        <dbReference type="RuleBase" id="RU003693"/>
    </source>
</evidence>
<dbReference type="InterPro" id="IPR015422">
    <property type="entry name" value="PyrdxlP-dep_Trfase_small"/>
</dbReference>
<dbReference type="OrthoDB" id="9807157at2"/>
<dbReference type="GO" id="GO:0008710">
    <property type="term" value="F:8-amino-7-oxononanoate synthase activity"/>
    <property type="evidence" value="ECO:0007669"/>
    <property type="project" value="UniProtKB-EC"/>
</dbReference>
<dbReference type="Gene3D" id="3.90.1150.10">
    <property type="entry name" value="Aspartate Aminotransferase, domain 1"/>
    <property type="match status" value="1"/>
</dbReference>
<dbReference type="PROSITE" id="PS00599">
    <property type="entry name" value="AA_TRANSFER_CLASS_2"/>
    <property type="match status" value="1"/>
</dbReference>
<feature type="domain" description="Aminotransferase class I/classII large" evidence="7">
    <location>
        <begin position="28"/>
        <end position="370"/>
    </location>
</feature>
<dbReference type="EMBL" id="CP002831">
    <property type="protein sequence ID" value="AFC23895.1"/>
    <property type="molecule type" value="Genomic_DNA"/>
</dbReference>
<keyword evidence="4 8" id="KW-0808">Transferase</keyword>
<dbReference type="SUPFAM" id="SSF53383">
    <property type="entry name" value="PLP-dependent transferases"/>
    <property type="match status" value="1"/>
</dbReference>
<dbReference type="InterPro" id="IPR015424">
    <property type="entry name" value="PyrdxlP-dep_Trfase"/>
</dbReference>
<dbReference type="InterPro" id="IPR015421">
    <property type="entry name" value="PyrdxlP-dep_Trfase_major"/>
</dbReference>
<evidence type="ECO:0000256" key="2">
    <source>
        <dbReference type="ARBA" id="ARBA00005189"/>
    </source>
</evidence>
<dbReference type="STRING" id="984262.SGRA_1160"/>
<organism evidence="8 9">
    <name type="scientific">Saprospira grandis (strain Lewin)</name>
    <dbReference type="NCBI Taxonomy" id="984262"/>
    <lineage>
        <taxon>Bacteria</taxon>
        <taxon>Pseudomonadati</taxon>
        <taxon>Bacteroidota</taxon>
        <taxon>Saprospiria</taxon>
        <taxon>Saprospirales</taxon>
        <taxon>Saprospiraceae</taxon>
        <taxon>Saprospira</taxon>
    </lineage>
</organism>
<dbReference type="KEGG" id="sgn:SGRA_1160"/>
<comment type="cofactor">
    <cofactor evidence="1 6">
        <name>pyridoxal 5'-phosphate</name>
        <dbReference type="ChEBI" id="CHEBI:597326"/>
    </cofactor>
</comment>
<evidence type="ECO:0000256" key="5">
    <source>
        <dbReference type="ARBA" id="ARBA00022898"/>
    </source>
</evidence>
<protein>
    <submittedName>
        <fullName evidence="8">8-amino-7-oxononanoate synthase</fullName>
        <ecNumber evidence="8">2.3.1.47</ecNumber>
    </submittedName>
</protein>
<dbReference type="eggNOG" id="COG0156">
    <property type="taxonomic scope" value="Bacteria"/>
</dbReference>
<dbReference type="AlphaFoldDB" id="H6L413"/>
<dbReference type="InterPro" id="IPR050087">
    <property type="entry name" value="AON_synthase_class-II"/>
</dbReference>
<evidence type="ECO:0000259" key="7">
    <source>
        <dbReference type="Pfam" id="PF00155"/>
    </source>
</evidence>
<dbReference type="GO" id="GO:0009102">
    <property type="term" value="P:biotin biosynthetic process"/>
    <property type="evidence" value="ECO:0007669"/>
    <property type="project" value="TreeGrafter"/>
</dbReference>
<comment type="pathway">
    <text evidence="2">Lipid metabolism.</text>
</comment>
<dbReference type="Proteomes" id="UP000007519">
    <property type="component" value="Chromosome"/>
</dbReference>
<comment type="similarity">
    <text evidence="3">Belongs to the class-II pyridoxal-phosphate-dependent aminotransferase family. BioF subfamily.</text>
</comment>
<reference evidence="8 9" key="1">
    <citation type="journal article" date="2012" name="Stand. Genomic Sci.">
        <title>Complete genome sequencing and analysis of Saprospira grandis str. Lewin, a predatory marine bacterium.</title>
        <authorList>
            <person name="Saw J.H."/>
            <person name="Yuryev A."/>
            <person name="Kanbe M."/>
            <person name="Hou S."/>
            <person name="Young A.G."/>
            <person name="Aizawa S."/>
            <person name="Alam M."/>
        </authorList>
    </citation>
    <scope>NUCLEOTIDE SEQUENCE [LARGE SCALE GENOMIC DNA]</scope>
    <source>
        <strain evidence="8 9">Lewin</strain>
    </source>
</reference>
<keyword evidence="8" id="KW-0012">Acyltransferase</keyword>
<dbReference type="PANTHER" id="PTHR13693">
    <property type="entry name" value="CLASS II AMINOTRANSFERASE/8-AMINO-7-OXONONANOATE SYNTHASE"/>
    <property type="match status" value="1"/>
</dbReference>
<dbReference type="Gene3D" id="3.40.640.10">
    <property type="entry name" value="Type I PLP-dependent aspartate aminotransferase-like (Major domain)"/>
    <property type="match status" value="1"/>
</dbReference>
<evidence type="ECO:0000256" key="1">
    <source>
        <dbReference type="ARBA" id="ARBA00001933"/>
    </source>
</evidence>
<keyword evidence="5 6" id="KW-0663">Pyridoxal phosphate</keyword>
<accession>H6L413</accession>
<sequence>MKHEERLQERLAAYAKRGMQRSLRHRPELISFSSNDYLGLARNRELLLQLGQEKYEQMGATGSRLLSGHHPAMLELEQQLAQFHEAETALLFNTGYLGNLGLVSALLQRGDTLYYDALAHASLHDALKLAKGQAFAFAHNDLQDLERQLALAPKGLRYIWVESLYSMDGDRAPLGALADLAERYGAALLVDEAHATACFGPNGGGLVQELGLSQRIFARLHTFGKAVGSHGAVILGSSTLRQYLINFARPLIYSTAMSLPQIGHLRLVYRYLEREGARLRAELQQRLAHYLALREKLALSTILTANQGPIQAIFWPGNREVLALSEHLEGQGFDLRPIRYPTVPRGQERLRICLRADMDLGDISALLEALGAYVGR</sequence>
<proteinExistence type="inferred from homology"/>
<dbReference type="HOGENOM" id="CLU_015846_11_2_10"/>
<evidence type="ECO:0000313" key="8">
    <source>
        <dbReference type="EMBL" id="AFC23895.1"/>
    </source>
</evidence>